<dbReference type="EMBL" id="AZBU02000009">
    <property type="protein sequence ID" value="TKR64871.1"/>
    <property type="molecule type" value="Genomic_DNA"/>
</dbReference>
<feature type="chain" id="PRO_5020993366" description="Chitin-binding type-2 domain-containing protein" evidence="1">
    <location>
        <begin position="17"/>
        <end position="124"/>
    </location>
</feature>
<gene>
    <name evidence="2" type="ORF">L596_025348</name>
</gene>
<reference evidence="2 3" key="1">
    <citation type="journal article" date="2015" name="Genome Biol.">
        <title>Comparative genomics of Steinernema reveals deeply conserved gene regulatory networks.</title>
        <authorList>
            <person name="Dillman A.R."/>
            <person name="Macchietto M."/>
            <person name="Porter C.F."/>
            <person name="Rogers A."/>
            <person name="Williams B."/>
            <person name="Antoshechkin I."/>
            <person name="Lee M.M."/>
            <person name="Goodwin Z."/>
            <person name="Lu X."/>
            <person name="Lewis E.E."/>
            <person name="Goodrich-Blair H."/>
            <person name="Stock S.P."/>
            <person name="Adams B.J."/>
            <person name="Sternberg P.W."/>
            <person name="Mortazavi A."/>
        </authorList>
    </citation>
    <scope>NUCLEOTIDE SEQUENCE [LARGE SCALE GENOMIC DNA]</scope>
    <source>
        <strain evidence="2 3">ALL</strain>
    </source>
</reference>
<name>A0A4U5M7H9_STECR</name>
<evidence type="ECO:0000256" key="1">
    <source>
        <dbReference type="SAM" id="SignalP"/>
    </source>
</evidence>
<organism evidence="2 3">
    <name type="scientific">Steinernema carpocapsae</name>
    <name type="common">Entomopathogenic nematode</name>
    <dbReference type="NCBI Taxonomy" id="34508"/>
    <lineage>
        <taxon>Eukaryota</taxon>
        <taxon>Metazoa</taxon>
        <taxon>Ecdysozoa</taxon>
        <taxon>Nematoda</taxon>
        <taxon>Chromadorea</taxon>
        <taxon>Rhabditida</taxon>
        <taxon>Tylenchina</taxon>
        <taxon>Panagrolaimomorpha</taxon>
        <taxon>Strongyloidoidea</taxon>
        <taxon>Steinernematidae</taxon>
        <taxon>Steinernema</taxon>
    </lineage>
</organism>
<sequence>MKIFVFLFLLLGLVASDDDCFWSEASQCDGLIHPLEHCISPFETANCCGTYFMDVDADAYVCDDYPECRVFEGCPQEYHFNVTRRPCGLDHNNVQIPCCCPGTEQRPAKPIRRSKLVDGVWVDY</sequence>
<accession>A0A4U5M7H9</accession>
<proteinExistence type="predicted"/>
<evidence type="ECO:0000313" key="3">
    <source>
        <dbReference type="Proteomes" id="UP000298663"/>
    </source>
</evidence>
<dbReference type="Proteomes" id="UP000298663">
    <property type="component" value="Unassembled WGS sequence"/>
</dbReference>
<evidence type="ECO:0000313" key="2">
    <source>
        <dbReference type="EMBL" id="TKR64871.1"/>
    </source>
</evidence>
<feature type="signal peptide" evidence="1">
    <location>
        <begin position="1"/>
        <end position="16"/>
    </location>
</feature>
<reference evidence="2 3" key="2">
    <citation type="journal article" date="2019" name="G3 (Bethesda)">
        <title>Hybrid Assembly of the Genome of the Entomopathogenic Nematode Steinernema carpocapsae Identifies the X-Chromosome.</title>
        <authorList>
            <person name="Serra L."/>
            <person name="Macchietto M."/>
            <person name="Macias-Munoz A."/>
            <person name="McGill C.J."/>
            <person name="Rodriguez I.M."/>
            <person name="Rodriguez B."/>
            <person name="Murad R."/>
            <person name="Mortazavi A."/>
        </authorList>
    </citation>
    <scope>NUCLEOTIDE SEQUENCE [LARGE SCALE GENOMIC DNA]</scope>
    <source>
        <strain evidence="2 3">ALL</strain>
    </source>
</reference>
<comment type="caution">
    <text evidence="2">The sequence shown here is derived from an EMBL/GenBank/DDBJ whole genome shotgun (WGS) entry which is preliminary data.</text>
</comment>
<keyword evidence="1" id="KW-0732">Signal</keyword>
<keyword evidence="3" id="KW-1185">Reference proteome</keyword>
<dbReference type="AlphaFoldDB" id="A0A4U5M7H9"/>
<evidence type="ECO:0008006" key="4">
    <source>
        <dbReference type="Google" id="ProtNLM"/>
    </source>
</evidence>
<protein>
    <recommendedName>
        <fullName evidence="4">Chitin-binding type-2 domain-containing protein</fullName>
    </recommendedName>
</protein>